<dbReference type="InterPro" id="IPR024957">
    <property type="entry name" value="Cep57_MT-bd_dom"/>
</dbReference>
<comment type="subcellular location">
    <subcellularLocation>
        <location evidence="1">Cytoplasm</location>
        <location evidence="1">Cytoskeleton</location>
        <location evidence="1">Microtubule organizing center</location>
        <location evidence="1">Centrosome</location>
    </subcellularLocation>
</comment>
<protein>
    <recommendedName>
        <fullName evidence="7">Centrosomal protein 57kDa-like protein 1</fullName>
    </recommendedName>
    <alternativeName>
        <fullName evidence="8">Cep57-related protein</fullName>
    </alternativeName>
</protein>
<evidence type="ECO:0000256" key="10">
    <source>
        <dbReference type="SAM" id="MobiDB-lite"/>
    </source>
</evidence>
<dbReference type="GO" id="GO:0005813">
    <property type="term" value="C:centrosome"/>
    <property type="evidence" value="ECO:0007669"/>
    <property type="project" value="UniProtKB-SubCell"/>
</dbReference>
<gene>
    <name evidence="13" type="primary">CEP57L1</name>
    <name evidence="13" type="synonym">cep57l1</name>
</gene>
<accession>A0A3B3HH13</accession>
<keyword evidence="4" id="KW-0493">Microtubule</keyword>
<dbReference type="Pfam" id="PF14073">
    <property type="entry name" value="Cep57_CLD"/>
    <property type="match status" value="1"/>
</dbReference>
<feature type="region of interest" description="Disordered" evidence="10">
    <location>
        <begin position="415"/>
        <end position="453"/>
    </location>
</feature>
<proteinExistence type="inferred from homology"/>
<dbReference type="GO" id="GO:0008017">
    <property type="term" value="F:microtubule binding"/>
    <property type="evidence" value="ECO:0007669"/>
    <property type="project" value="InterPro"/>
</dbReference>
<dbReference type="Gene3D" id="1.20.58.90">
    <property type="match status" value="1"/>
</dbReference>
<evidence type="ECO:0000256" key="9">
    <source>
        <dbReference type="SAM" id="Coils"/>
    </source>
</evidence>
<evidence type="ECO:0000256" key="3">
    <source>
        <dbReference type="ARBA" id="ARBA00022490"/>
    </source>
</evidence>
<dbReference type="GO" id="GO:0042802">
    <property type="term" value="F:identical protein binding"/>
    <property type="evidence" value="ECO:0007669"/>
    <property type="project" value="InterPro"/>
</dbReference>
<dbReference type="Pfam" id="PF06657">
    <property type="entry name" value="Cep57_MT_bd"/>
    <property type="match status" value="1"/>
</dbReference>
<organism evidence="13 14">
    <name type="scientific">Oryzias latipes</name>
    <name type="common">Japanese rice fish</name>
    <name type="synonym">Japanese killifish</name>
    <dbReference type="NCBI Taxonomy" id="8090"/>
    <lineage>
        <taxon>Eukaryota</taxon>
        <taxon>Metazoa</taxon>
        <taxon>Chordata</taxon>
        <taxon>Craniata</taxon>
        <taxon>Vertebrata</taxon>
        <taxon>Euteleostomi</taxon>
        <taxon>Actinopterygii</taxon>
        <taxon>Neopterygii</taxon>
        <taxon>Teleostei</taxon>
        <taxon>Neoteleostei</taxon>
        <taxon>Acanthomorphata</taxon>
        <taxon>Ovalentaria</taxon>
        <taxon>Atherinomorphae</taxon>
        <taxon>Beloniformes</taxon>
        <taxon>Adrianichthyidae</taxon>
        <taxon>Oryziinae</taxon>
        <taxon>Oryzias</taxon>
    </lineage>
</organism>
<feature type="region of interest" description="Disordered" evidence="10">
    <location>
        <begin position="238"/>
        <end position="283"/>
    </location>
</feature>
<reference evidence="13" key="3">
    <citation type="submission" date="2025-09" db="UniProtKB">
        <authorList>
            <consortium name="Ensembl"/>
        </authorList>
    </citation>
    <scope>IDENTIFICATION</scope>
    <source>
        <strain evidence="13">Hd-rR</strain>
    </source>
</reference>
<sequence>MEVQLDQNLDSPSKNSYIGSYYQPPERILSVSRELQFPAHSAVTADQTDSRSSQTTRNLDSKAVVDALKNLQDKIRRLELERMQTQKTYLQVSHDAQKQPQVLTSETAASVPATDFSAKTGTILKRKDEKCMCNFYFIFFLPTTDLDLKLQSAESRCKILEKQLEYMRKMVENAKKDRSAVLENQALLQNQQTSNLNHQTQQEKLEKIESECLKLSRTQTLAELQREFDISLRLSVPASEETKPQRKTKKTVMKSSKQPEQTSCSPRRTKMPFVAGTSTSPSHSVHANVQSILHMMKHHHPQLCERVSSLHKPGRGAKKSLQTDFSPSLTTLQKSDRSSTDSSLSSLTDLLLTLQDELGQMSFEHQELVRHIEASQSAQQKQELQRDLERLEGRMEEKEAQITKLRKHQQQIHKLTQSQSHAEDHTAKKRFVIKPPGPSPVKVKPTAKSPTRNNLQLLRETKKLRSCLKQDDISWET</sequence>
<feature type="coiled-coil region" evidence="9">
    <location>
        <begin position="150"/>
        <end position="218"/>
    </location>
</feature>
<keyword evidence="6" id="KW-0206">Cytoskeleton</keyword>
<evidence type="ECO:0000256" key="2">
    <source>
        <dbReference type="ARBA" id="ARBA00008179"/>
    </source>
</evidence>
<feature type="region of interest" description="Disordered" evidence="10">
    <location>
        <begin position="310"/>
        <end position="343"/>
    </location>
</feature>
<evidence type="ECO:0000256" key="4">
    <source>
        <dbReference type="ARBA" id="ARBA00022701"/>
    </source>
</evidence>
<evidence type="ECO:0000259" key="11">
    <source>
        <dbReference type="Pfam" id="PF06657"/>
    </source>
</evidence>
<evidence type="ECO:0000256" key="6">
    <source>
        <dbReference type="ARBA" id="ARBA00023212"/>
    </source>
</evidence>
<name>A0A3B3HH13_ORYLA</name>
<feature type="compositionally biased region" description="Polar residues" evidence="10">
    <location>
        <begin position="253"/>
        <end position="266"/>
    </location>
</feature>
<dbReference type="InterPro" id="IPR051756">
    <property type="entry name" value="Centrosomal_MT-associated"/>
</dbReference>
<comment type="similarity">
    <text evidence="2">Belongs to the translokin family.</text>
</comment>
<dbReference type="GO" id="GO:0005874">
    <property type="term" value="C:microtubule"/>
    <property type="evidence" value="ECO:0007669"/>
    <property type="project" value="UniProtKB-KW"/>
</dbReference>
<feature type="region of interest" description="Disordered" evidence="10">
    <location>
        <begin position="1"/>
        <end position="20"/>
    </location>
</feature>
<evidence type="ECO:0000259" key="12">
    <source>
        <dbReference type="Pfam" id="PF14073"/>
    </source>
</evidence>
<evidence type="ECO:0000256" key="8">
    <source>
        <dbReference type="ARBA" id="ARBA00042578"/>
    </source>
</evidence>
<keyword evidence="3" id="KW-0963">Cytoplasm</keyword>
<dbReference type="PANTHER" id="PTHR19336">
    <property type="entry name" value="UNCHARACTERIZED DUF1167"/>
    <property type="match status" value="1"/>
</dbReference>
<evidence type="ECO:0000256" key="7">
    <source>
        <dbReference type="ARBA" id="ARBA00041218"/>
    </source>
</evidence>
<dbReference type="Ensembl" id="ENSORLT00000042325.1">
    <property type="protein sequence ID" value="ENSORLP00000030962.1"/>
    <property type="gene ID" value="ENSORLG00000014870.2"/>
</dbReference>
<evidence type="ECO:0000313" key="13">
    <source>
        <dbReference type="Ensembl" id="ENSORLP00000030962.1"/>
    </source>
</evidence>
<dbReference type="InterPro" id="IPR025913">
    <property type="entry name" value="Cep57_CLD"/>
</dbReference>
<dbReference type="GO" id="GO:0043015">
    <property type="term" value="F:gamma-tubulin binding"/>
    <property type="evidence" value="ECO:0007669"/>
    <property type="project" value="InterPro"/>
</dbReference>
<keyword evidence="14" id="KW-1185">Reference proteome</keyword>
<evidence type="ECO:0000313" key="14">
    <source>
        <dbReference type="Proteomes" id="UP000001038"/>
    </source>
</evidence>
<dbReference type="AlphaFoldDB" id="A0A3B3HH13"/>
<evidence type="ECO:0000256" key="1">
    <source>
        <dbReference type="ARBA" id="ARBA00004300"/>
    </source>
</evidence>
<dbReference type="GeneTree" id="ENSGT00530000063695"/>
<reference evidence="13 14" key="1">
    <citation type="journal article" date="2007" name="Nature">
        <title>The medaka draft genome and insights into vertebrate genome evolution.</title>
        <authorList>
            <person name="Kasahara M."/>
            <person name="Naruse K."/>
            <person name="Sasaki S."/>
            <person name="Nakatani Y."/>
            <person name="Qu W."/>
            <person name="Ahsan B."/>
            <person name="Yamada T."/>
            <person name="Nagayasu Y."/>
            <person name="Doi K."/>
            <person name="Kasai Y."/>
            <person name="Jindo T."/>
            <person name="Kobayashi D."/>
            <person name="Shimada A."/>
            <person name="Toyoda A."/>
            <person name="Kuroki Y."/>
            <person name="Fujiyama A."/>
            <person name="Sasaki T."/>
            <person name="Shimizu A."/>
            <person name="Asakawa S."/>
            <person name="Shimizu N."/>
            <person name="Hashimoto S."/>
            <person name="Yang J."/>
            <person name="Lee Y."/>
            <person name="Matsushima K."/>
            <person name="Sugano S."/>
            <person name="Sakaizumi M."/>
            <person name="Narita T."/>
            <person name="Ohishi K."/>
            <person name="Haga S."/>
            <person name="Ohta F."/>
            <person name="Nomoto H."/>
            <person name="Nogata K."/>
            <person name="Morishita T."/>
            <person name="Endo T."/>
            <person name="Shin-I T."/>
            <person name="Takeda H."/>
            <person name="Morishita S."/>
            <person name="Kohara Y."/>
        </authorList>
    </citation>
    <scope>NUCLEOTIDE SEQUENCE [LARGE SCALE GENOMIC DNA]</scope>
    <source>
        <strain evidence="13 14">Hd-rR</strain>
    </source>
</reference>
<feature type="domain" description="Cep57 centrosome microtubule-binding" evidence="11">
    <location>
        <begin position="338"/>
        <end position="408"/>
    </location>
</feature>
<feature type="coiled-coil region" evidence="9">
    <location>
        <begin position="374"/>
        <end position="408"/>
    </location>
</feature>
<keyword evidence="5 9" id="KW-0175">Coiled coil</keyword>
<dbReference type="Proteomes" id="UP000001038">
    <property type="component" value="Chromosome 24"/>
</dbReference>
<feature type="compositionally biased region" description="Polar residues" evidence="10">
    <location>
        <begin position="1"/>
        <end position="18"/>
    </location>
</feature>
<evidence type="ECO:0000256" key="5">
    <source>
        <dbReference type="ARBA" id="ARBA00023054"/>
    </source>
</evidence>
<feature type="domain" description="Cep57 centrosome localisation" evidence="12">
    <location>
        <begin position="63"/>
        <end position="225"/>
    </location>
</feature>
<reference evidence="13" key="2">
    <citation type="submission" date="2025-08" db="UniProtKB">
        <authorList>
            <consortium name="Ensembl"/>
        </authorList>
    </citation>
    <scope>IDENTIFICATION</scope>
    <source>
        <strain evidence="13">Hd-rR</strain>
    </source>
</reference>
<feature type="compositionally biased region" description="Polar residues" evidence="10">
    <location>
        <begin position="320"/>
        <end position="333"/>
    </location>
</feature>
<feature type="coiled-coil region" evidence="9">
    <location>
        <begin position="61"/>
        <end position="88"/>
    </location>
</feature>
<dbReference type="PANTHER" id="PTHR19336:SF10">
    <property type="entry name" value="CENTROSOMAL PROTEIN CEP57L1"/>
    <property type="match status" value="1"/>
</dbReference>
<dbReference type="Bgee" id="ENSORLG00000014870">
    <property type="expression patterns" value="Expressed in animal zygote and 14 other cell types or tissues"/>
</dbReference>